<proteinExistence type="predicted"/>
<feature type="transmembrane region" description="Helical" evidence="1">
    <location>
        <begin position="115"/>
        <end position="136"/>
    </location>
</feature>
<dbReference type="RefSeq" id="WP_168608032.1">
    <property type="nucleotide sequence ID" value="NZ_JAAZQD010000001.1"/>
</dbReference>
<keyword evidence="1" id="KW-0812">Transmembrane</keyword>
<dbReference type="Proteomes" id="UP000541636">
    <property type="component" value="Unassembled WGS sequence"/>
</dbReference>
<organism evidence="3 4">
    <name type="scientific">Oleiagrimonas citrea</name>
    <dbReference type="NCBI Taxonomy" id="1665687"/>
    <lineage>
        <taxon>Bacteria</taxon>
        <taxon>Pseudomonadati</taxon>
        <taxon>Pseudomonadota</taxon>
        <taxon>Gammaproteobacteria</taxon>
        <taxon>Lysobacterales</taxon>
        <taxon>Rhodanobacteraceae</taxon>
        <taxon>Oleiagrimonas</taxon>
    </lineage>
</organism>
<reference evidence="3 4" key="1">
    <citation type="journal article" date="2017" name="Int. J. Syst. Evol. Microbiol.">
        <title>Oleiagrimonas citrea sp. nov., a marine bacterium isolated from tidal flat sediment and emended description of the genus Oleiagrimonas Fang et al. 2015 and Oleiagrimonas soli.</title>
        <authorList>
            <person name="Yang S.H."/>
            <person name="Seo H.S."/>
            <person name="Seong C.N."/>
            <person name="Kwon K.K."/>
        </authorList>
    </citation>
    <scope>NUCLEOTIDE SEQUENCE [LARGE SCALE GENOMIC DNA]</scope>
    <source>
        <strain evidence="3 4">MEBiC09124</strain>
    </source>
</reference>
<dbReference type="InterPro" id="IPR025509">
    <property type="entry name" value="DUF4396"/>
</dbReference>
<keyword evidence="4" id="KW-1185">Reference proteome</keyword>
<comment type="caution">
    <text evidence="3">The sequence shown here is derived from an EMBL/GenBank/DDBJ whole genome shotgun (WGS) entry which is preliminary data.</text>
</comment>
<dbReference type="EMBL" id="JAAZQD010000001">
    <property type="protein sequence ID" value="NKZ37347.1"/>
    <property type="molecule type" value="Genomic_DNA"/>
</dbReference>
<dbReference type="AlphaFoldDB" id="A0A846ZH90"/>
<sequence length="222" mass="24937">MLKTLAITNIAISVALMLWSIRDLQRRPPPMTVMKWVWPLTFLWGGLFALLMYLWFGRAPIAGSSAKRHGRRPMWQSVALGATHCGAGCSLADLLVEGGMFVLGLGFVVLGHKVFGNWIVDYIAALTIGIVFQYGAQIAMSDQPRLVVAWQSFKSDVLSLSFWQIGMYGWMAISIFALFGESAMTPDRWLFWWMMQVAMLCGFVCTYPVNWLLIRAGIKEAM</sequence>
<gene>
    <name evidence="3" type="ORF">HF690_00075</name>
</gene>
<accession>A0A846ZH90</accession>
<feature type="transmembrane region" description="Helical" evidence="1">
    <location>
        <begin position="191"/>
        <end position="214"/>
    </location>
</feature>
<feature type="domain" description="DUF4396" evidence="2">
    <location>
        <begin position="75"/>
        <end position="219"/>
    </location>
</feature>
<evidence type="ECO:0000313" key="3">
    <source>
        <dbReference type="EMBL" id="NKZ37347.1"/>
    </source>
</evidence>
<evidence type="ECO:0000259" key="2">
    <source>
        <dbReference type="Pfam" id="PF14342"/>
    </source>
</evidence>
<evidence type="ECO:0000256" key="1">
    <source>
        <dbReference type="SAM" id="Phobius"/>
    </source>
</evidence>
<protein>
    <submittedName>
        <fullName evidence="3">DUF4396 domain-containing protein</fullName>
    </submittedName>
</protein>
<feature type="transmembrane region" description="Helical" evidence="1">
    <location>
        <begin position="36"/>
        <end position="56"/>
    </location>
</feature>
<keyword evidence="1" id="KW-1133">Transmembrane helix</keyword>
<dbReference type="Pfam" id="PF14342">
    <property type="entry name" value="DUF4396"/>
    <property type="match status" value="1"/>
</dbReference>
<feature type="transmembrane region" description="Helical" evidence="1">
    <location>
        <begin position="77"/>
        <end position="109"/>
    </location>
</feature>
<keyword evidence="1" id="KW-0472">Membrane</keyword>
<evidence type="ECO:0000313" key="4">
    <source>
        <dbReference type="Proteomes" id="UP000541636"/>
    </source>
</evidence>
<name>A0A846ZH90_9GAMM</name>
<feature type="transmembrane region" description="Helical" evidence="1">
    <location>
        <begin position="157"/>
        <end position="179"/>
    </location>
</feature>